<feature type="region of interest" description="Disordered" evidence="1">
    <location>
        <begin position="297"/>
        <end position="351"/>
    </location>
</feature>
<reference evidence="2" key="1">
    <citation type="submission" date="2015-04" db="EMBL/GenBank/DDBJ databases">
        <title>The genome sequence of the plant pathogenic Rhizarian Plasmodiophora brassicae reveals insights in its biotrophic life cycle and the origin of chitin synthesis.</title>
        <authorList>
            <person name="Schwelm A."/>
            <person name="Fogelqvist J."/>
            <person name="Knaust A."/>
            <person name="Julke S."/>
            <person name="Lilja T."/>
            <person name="Dhandapani V."/>
            <person name="Bonilla-Rosso G."/>
            <person name="Karlsson M."/>
            <person name="Shevchenko A."/>
            <person name="Choi S.R."/>
            <person name="Kim H.G."/>
            <person name="Park J.Y."/>
            <person name="Lim Y.P."/>
            <person name="Ludwig-Muller J."/>
            <person name="Dixelius C."/>
        </authorList>
    </citation>
    <scope>NUCLEOTIDE SEQUENCE</scope>
    <source>
        <tissue evidence="2">Potato root galls</tissue>
    </source>
</reference>
<feature type="compositionally biased region" description="Polar residues" evidence="1">
    <location>
        <begin position="334"/>
        <end position="351"/>
    </location>
</feature>
<sequence length="468" mass="53001">MMMGHHCLPEHYEELDELFFEDEELLDDHGDFEEIILDEEIELDEIRHGYMEPQLTIDQSFTMMHQPYPQQSPFHIQEPAQQLVPTPSEQYFPPEPPAQVKRFPTHELAPNDQVLMDMGLIPTFQWIGNLECFLVDHGRFCEAYEENTQQLENGPVPGICCFTLSSNTNLDLEIEHDDDGITMIFIKNSYTTGLIGVIPSVFSVVLIPLIRSGLIRVAGKIETLIHPENCPPPFKLILSGNMSAISNGDNFDPTVVQALVQLRRWLKRPKGVFIAPELPANINQVRKVLNRPEKKRLVSLNGDQSRQPSPQLVESNRPSRTAVANTPLVINDLPPSSLSRSETAPARSRSTMELLNHRRQLRNRREIEQCRTADVPRLMKAIRHESKSWTSIERVETIVNQFVECRDPLSCIGRLLGATMALSSLPHMGSVLQEGWNIVMSGGKGGPVMAPSLRRAIQQLLDDLRSQY</sequence>
<dbReference type="EMBL" id="HACM01006771">
    <property type="protein sequence ID" value="CRZ07213.1"/>
    <property type="molecule type" value="Transcribed_RNA"/>
</dbReference>
<accession>A0A0H5QZ01</accession>
<protein>
    <submittedName>
        <fullName evidence="2">Uncharacterized protein</fullName>
    </submittedName>
</protein>
<dbReference type="AlphaFoldDB" id="A0A0H5QZ01"/>
<evidence type="ECO:0000313" key="2">
    <source>
        <dbReference type="EMBL" id="CRZ07213.1"/>
    </source>
</evidence>
<organism evidence="2">
    <name type="scientific">Spongospora subterranea</name>
    <dbReference type="NCBI Taxonomy" id="70186"/>
    <lineage>
        <taxon>Eukaryota</taxon>
        <taxon>Sar</taxon>
        <taxon>Rhizaria</taxon>
        <taxon>Endomyxa</taxon>
        <taxon>Phytomyxea</taxon>
        <taxon>Plasmodiophorida</taxon>
        <taxon>Plasmodiophoridae</taxon>
        <taxon>Spongospora</taxon>
    </lineage>
</organism>
<proteinExistence type="predicted"/>
<evidence type="ECO:0000256" key="1">
    <source>
        <dbReference type="SAM" id="MobiDB-lite"/>
    </source>
</evidence>
<feature type="compositionally biased region" description="Polar residues" evidence="1">
    <location>
        <begin position="301"/>
        <end position="324"/>
    </location>
</feature>
<name>A0A0H5QZ01_9EUKA</name>